<keyword evidence="8 12" id="KW-0862">Zinc</keyword>
<gene>
    <name evidence="12" type="primary">dnaG</name>
    <name evidence="17" type="ORF">DBW97_00180</name>
</gene>
<dbReference type="Pfam" id="PF10410">
    <property type="entry name" value="DnaB_bind"/>
    <property type="match status" value="1"/>
</dbReference>
<evidence type="ECO:0000256" key="1">
    <source>
        <dbReference type="ARBA" id="ARBA00022478"/>
    </source>
</evidence>
<evidence type="ECO:0000256" key="12">
    <source>
        <dbReference type="HAMAP-Rule" id="MF_00974"/>
    </source>
</evidence>
<evidence type="ECO:0000256" key="6">
    <source>
        <dbReference type="ARBA" id="ARBA00022723"/>
    </source>
</evidence>
<evidence type="ECO:0000256" key="10">
    <source>
        <dbReference type="ARBA" id="ARBA00023125"/>
    </source>
</evidence>
<dbReference type="GO" id="GO:0006269">
    <property type="term" value="P:DNA replication, synthesis of primer"/>
    <property type="evidence" value="ECO:0007669"/>
    <property type="project" value="UniProtKB-UniRule"/>
</dbReference>
<evidence type="ECO:0000256" key="7">
    <source>
        <dbReference type="ARBA" id="ARBA00022771"/>
    </source>
</evidence>
<dbReference type="PANTHER" id="PTHR30313:SF2">
    <property type="entry name" value="DNA PRIMASE"/>
    <property type="match status" value="1"/>
</dbReference>
<dbReference type="Pfam" id="PF08275">
    <property type="entry name" value="DNAG_N"/>
    <property type="match status" value="1"/>
</dbReference>
<evidence type="ECO:0000256" key="2">
    <source>
        <dbReference type="ARBA" id="ARBA00022515"/>
    </source>
</evidence>
<evidence type="ECO:0000256" key="8">
    <source>
        <dbReference type="ARBA" id="ARBA00022833"/>
    </source>
</evidence>
<comment type="similarity">
    <text evidence="12 13">Belongs to the DnaG primase family.</text>
</comment>
<comment type="subunit">
    <text evidence="12">Monomer. Interacts with DnaB.</text>
</comment>
<dbReference type="InterPro" id="IPR030846">
    <property type="entry name" value="DnaG_bac"/>
</dbReference>
<comment type="catalytic activity">
    <reaction evidence="12">
        <text>ssDNA + n NTP = ssDNA/pppN(pN)n-1 hybrid + (n-1) diphosphate.</text>
        <dbReference type="EC" id="2.7.7.101"/>
    </reaction>
</comment>
<evidence type="ECO:0000256" key="14">
    <source>
        <dbReference type="PIRSR" id="PIRSR002811-1"/>
    </source>
</evidence>
<dbReference type="InterPro" id="IPR034151">
    <property type="entry name" value="TOPRIM_DnaG_bac"/>
</dbReference>
<comment type="function">
    <text evidence="12 13">RNA polymerase that catalyzes the synthesis of short RNA molecules used as primers for DNA polymerase during DNA replication.</text>
</comment>
<evidence type="ECO:0000256" key="11">
    <source>
        <dbReference type="ARBA" id="ARBA00023163"/>
    </source>
</evidence>
<evidence type="ECO:0000256" key="15">
    <source>
        <dbReference type="SAM" id="Coils"/>
    </source>
</evidence>
<dbReference type="EMBL" id="QOPD01000001">
    <property type="protein sequence ID" value="RCL39177.1"/>
    <property type="molecule type" value="Genomic_DNA"/>
</dbReference>
<keyword evidence="15" id="KW-0175">Coiled coil</keyword>
<keyword evidence="9" id="KW-0460">Magnesium</keyword>
<dbReference type="FunFam" id="3.90.580.10:FF:000001">
    <property type="entry name" value="DNA primase"/>
    <property type="match status" value="1"/>
</dbReference>
<keyword evidence="2 12" id="KW-0639">Primosome</keyword>
<evidence type="ECO:0000313" key="18">
    <source>
        <dbReference type="Proteomes" id="UP000252147"/>
    </source>
</evidence>
<dbReference type="InterPro" id="IPR006171">
    <property type="entry name" value="TOPRIM_dom"/>
</dbReference>
<dbReference type="AlphaFoldDB" id="A0A368BQN0"/>
<dbReference type="InterPro" id="IPR019475">
    <property type="entry name" value="DNA_primase_DnaB-bd"/>
</dbReference>
<sequence>MARIPRDFIDRLVDDSDIVSVLGQYLNLTKKSSNYVTNCPFHEEKTASFTVSPQKSIYHCFGCKKGGNVLTFLQDYDGLTFLEAVEKLAEINGVQMPQSSKKEYDNFSSIYAINKIVADHYYSFFINNPSSEATNYLKERGIEGKTVKDFLIGFSENNQTQLLNALLKQFSEKDILTSGTFLKNDKGIFPFFRNRIMFPINNIKGNIIGFGGRALGDQLPKYLNSKDSPFFRKSRELYGFNKAKSCKGFDYFFVTEGYMDVDMLHQHGVDCAVASLGTSFTNQHLNNLFRYKNKVIFCFDSDEAGLKAAWRALNISLSIAIDDKTIRFMFLPEGEDPDSFINANGRKALLDRIERSMDIETFVFQFLKRKRDLESSEDVRIILFELKKILSSVRSDFLKETLLAKFSKELNINKETILRNQAEVKKVPKVEKTRSNDASHEKNILLLIYLLDLFKQDLIIDDFMSFLSASDNEDMQNLLAILQSISNDSREHKENSTYASAMMISLKITADDAREEFERASDELRLKFDQGFLTYLAELANKKQLSQPRKERLQKLLNLKENASDQEQQLIQLLNAY</sequence>
<name>A0A368BQN0_9GAMM</name>
<dbReference type="InterPro" id="IPR037068">
    <property type="entry name" value="DNA_primase_core_N_sf"/>
</dbReference>
<evidence type="ECO:0000256" key="13">
    <source>
        <dbReference type="PIRNR" id="PIRNR002811"/>
    </source>
</evidence>
<keyword evidence="7 12" id="KW-0863">Zinc-finger</keyword>
<dbReference type="GO" id="GO:0008270">
    <property type="term" value="F:zinc ion binding"/>
    <property type="evidence" value="ECO:0007669"/>
    <property type="project" value="UniProtKB-UniRule"/>
</dbReference>
<comment type="cofactor">
    <cofactor evidence="12 13 14">
        <name>Zn(2+)</name>
        <dbReference type="ChEBI" id="CHEBI:29105"/>
    </cofactor>
    <text evidence="12 13 14">Binds 1 zinc ion per monomer.</text>
</comment>
<dbReference type="PIRSF" id="PIRSF002811">
    <property type="entry name" value="DnaG"/>
    <property type="match status" value="1"/>
</dbReference>
<dbReference type="InterPro" id="IPR013264">
    <property type="entry name" value="DNAG_N"/>
</dbReference>
<dbReference type="SMART" id="SM00400">
    <property type="entry name" value="ZnF_CHCC"/>
    <property type="match status" value="1"/>
</dbReference>
<keyword evidence="1 12" id="KW-0240">DNA-directed RNA polymerase</keyword>
<keyword evidence="3 12" id="KW-0808">Transferase</keyword>
<dbReference type="InterPro" id="IPR036977">
    <property type="entry name" value="DNA_primase_Znf_CHC2"/>
</dbReference>
<dbReference type="NCBIfam" id="TIGR01391">
    <property type="entry name" value="dnaG"/>
    <property type="match status" value="1"/>
</dbReference>
<dbReference type="GO" id="GO:0000428">
    <property type="term" value="C:DNA-directed RNA polymerase complex"/>
    <property type="evidence" value="ECO:0007669"/>
    <property type="project" value="UniProtKB-KW"/>
</dbReference>
<dbReference type="Pfam" id="PF13155">
    <property type="entry name" value="Toprim_2"/>
    <property type="match status" value="1"/>
</dbReference>
<dbReference type="GO" id="GO:1990077">
    <property type="term" value="C:primosome complex"/>
    <property type="evidence" value="ECO:0007669"/>
    <property type="project" value="UniProtKB-KW"/>
</dbReference>
<dbReference type="SMART" id="SM00493">
    <property type="entry name" value="TOPRIM"/>
    <property type="match status" value="1"/>
</dbReference>
<dbReference type="GO" id="GO:0003899">
    <property type="term" value="F:DNA-directed RNA polymerase activity"/>
    <property type="evidence" value="ECO:0007669"/>
    <property type="project" value="UniProtKB-UniRule"/>
</dbReference>
<dbReference type="Gene3D" id="3.90.580.10">
    <property type="entry name" value="Zinc finger, CHC2-type domain"/>
    <property type="match status" value="1"/>
</dbReference>
<keyword evidence="5 12" id="KW-0235">DNA replication</keyword>
<keyword evidence="4 12" id="KW-0548">Nucleotidyltransferase</keyword>
<evidence type="ECO:0000256" key="4">
    <source>
        <dbReference type="ARBA" id="ARBA00022695"/>
    </source>
</evidence>
<dbReference type="GO" id="GO:0003677">
    <property type="term" value="F:DNA binding"/>
    <property type="evidence" value="ECO:0007669"/>
    <property type="project" value="UniProtKB-KW"/>
</dbReference>
<dbReference type="InterPro" id="IPR006295">
    <property type="entry name" value="DNA_primase_DnaG"/>
</dbReference>
<keyword evidence="10 12" id="KW-0238">DNA-binding</keyword>
<organism evidence="17 18">
    <name type="scientific">SAR86 cluster bacterium</name>
    <dbReference type="NCBI Taxonomy" id="2030880"/>
    <lineage>
        <taxon>Bacteria</taxon>
        <taxon>Pseudomonadati</taxon>
        <taxon>Pseudomonadota</taxon>
        <taxon>Gammaproteobacteria</taxon>
        <taxon>SAR86 cluster</taxon>
    </lineage>
</organism>
<feature type="domain" description="Toprim" evidence="16">
    <location>
        <begin position="250"/>
        <end position="332"/>
    </location>
</feature>
<proteinExistence type="inferred from homology"/>
<dbReference type="PROSITE" id="PS50880">
    <property type="entry name" value="TOPRIM"/>
    <property type="match status" value="1"/>
</dbReference>
<evidence type="ECO:0000313" key="17">
    <source>
        <dbReference type="EMBL" id="RCL39177.1"/>
    </source>
</evidence>
<dbReference type="InterPro" id="IPR002694">
    <property type="entry name" value="Znf_CHC2"/>
</dbReference>
<evidence type="ECO:0000256" key="5">
    <source>
        <dbReference type="ARBA" id="ARBA00022705"/>
    </source>
</evidence>
<dbReference type="FunFam" id="3.40.1360.10:FF:000002">
    <property type="entry name" value="DNA primase"/>
    <property type="match status" value="1"/>
</dbReference>
<feature type="coiled-coil region" evidence="15">
    <location>
        <begin position="549"/>
        <end position="576"/>
    </location>
</feature>
<dbReference type="CDD" id="cd03364">
    <property type="entry name" value="TOPRIM_DnaG_primases"/>
    <property type="match status" value="1"/>
</dbReference>
<dbReference type="Gene3D" id="3.90.980.10">
    <property type="entry name" value="DNA primase, catalytic core, N-terminal domain"/>
    <property type="match status" value="1"/>
</dbReference>
<dbReference type="Gene3D" id="3.40.1360.10">
    <property type="match status" value="1"/>
</dbReference>
<dbReference type="HAMAP" id="MF_00974">
    <property type="entry name" value="DNA_primase_DnaG"/>
    <property type="match status" value="1"/>
</dbReference>
<reference evidence="17 18" key="1">
    <citation type="journal article" date="2018" name="Microbiome">
        <title>Fine metagenomic profile of the Mediterranean stratified and mixed water columns revealed by assembly and recruitment.</title>
        <authorList>
            <person name="Haro-Moreno J.M."/>
            <person name="Lopez-Perez M."/>
            <person name="De La Torre J.R."/>
            <person name="Picazo A."/>
            <person name="Camacho A."/>
            <person name="Rodriguez-Valera F."/>
        </authorList>
    </citation>
    <scope>NUCLEOTIDE SEQUENCE [LARGE SCALE GENOMIC DNA]</scope>
    <source>
        <strain evidence="17">MED-G83</strain>
    </source>
</reference>
<dbReference type="Proteomes" id="UP000252147">
    <property type="component" value="Unassembled WGS sequence"/>
</dbReference>
<evidence type="ECO:0000256" key="9">
    <source>
        <dbReference type="ARBA" id="ARBA00022842"/>
    </source>
</evidence>
<dbReference type="Pfam" id="PF01807">
    <property type="entry name" value="Zn_ribbon_DnaG"/>
    <property type="match status" value="1"/>
</dbReference>
<protein>
    <recommendedName>
        <fullName evidence="12 13">DNA primase</fullName>
        <ecNumber evidence="12">2.7.7.101</ecNumber>
    </recommendedName>
</protein>
<comment type="domain">
    <text evidence="12">Contains an N-terminal zinc-binding domain, a central core domain that contains the primase activity, and a C-terminal DnaB-binding domain.</text>
</comment>
<dbReference type="GO" id="GO:0005737">
    <property type="term" value="C:cytoplasm"/>
    <property type="evidence" value="ECO:0007669"/>
    <property type="project" value="TreeGrafter"/>
</dbReference>
<accession>A0A368BQN0</accession>
<feature type="zinc finger region" description="CHC2-type" evidence="12 14">
    <location>
        <begin position="39"/>
        <end position="63"/>
    </location>
</feature>
<dbReference type="InterPro" id="IPR050219">
    <property type="entry name" value="DnaG_primase"/>
</dbReference>
<evidence type="ECO:0000256" key="3">
    <source>
        <dbReference type="ARBA" id="ARBA00022679"/>
    </source>
</evidence>
<keyword evidence="11 12" id="KW-0804">Transcription</keyword>
<keyword evidence="6 12" id="KW-0479">Metal-binding</keyword>
<dbReference type="EC" id="2.7.7.101" evidence="12"/>
<dbReference type="PANTHER" id="PTHR30313">
    <property type="entry name" value="DNA PRIMASE"/>
    <property type="match status" value="1"/>
</dbReference>
<evidence type="ECO:0000259" key="16">
    <source>
        <dbReference type="PROSITE" id="PS50880"/>
    </source>
</evidence>
<comment type="caution">
    <text evidence="17">The sequence shown here is derived from an EMBL/GenBank/DDBJ whole genome shotgun (WGS) entry which is preliminary data.</text>
</comment>
<dbReference type="SUPFAM" id="SSF56731">
    <property type="entry name" value="DNA primase core"/>
    <property type="match status" value="1"/>
</dbReference>
<dbReference type="SUPFAM" id="SSF57783">
    <property type="entry name" value="Zinc beta-ribbon"/>
    <property type="match status" value="1"/>
</dbReference>